<evidence type="ECO:0000256" key="4">
    <source>
        <dbReference type="ARBA" id="ARBA00022989"/>
    </source>
</evidence>
<dbReference type="EMBL" id="JAUIZM010000008">
    <property type="protein sequence ID" value="KAK1372017.1"/>
    <property type="molecule type" value="Genomic_DNA"/>
</dbReference>
<proteinExistence type="predicted"/>
<evidence type="ECO:0000256" key="2">
    <source>
        <dbReference type="ARBA" id="ARBA00022692"/>
    </source>
</evidence>
<organism evidence="8 9">
    <name type="scientific">Heracleum sosnowskyi</name>
    <dbReference type="NCBI Taxonomy" id="360622"/>
    <lineage>
        <taxon>Eukaryota</taxon>
        <taxon>Viridiplantae</taxon>
        <taxon>Streptophyta</taxon>
        <taxon>Embryophyta</taxon>
        <taxon>Tracheophyta</taxon>
        <taxon>Spermatophyta</taxon>
        <taxon>Magnoliopsida</taxon>
        <taxon>eudicotyledons</taxon>
        <taxon>Gunneridae</taxon>
        <taxon>Pentapetalae</taxon>
        <taxon>asterids</taxon>
        <taxon>campanulids</taxon>
        <taxon>Apiales</taxon>
        <taxon>Apiaceae</taxon>
        <taxon>Apioideae</taxon>
        <taxon>apioid superclade</taxon>
        <taxon>Tordylieae</taxon>
        <taxon>Tordyliinae</taxon>
        <taxon>Heracleum</taxon>
    </lineage>
</organism>
<sequence length="220" mass="25219">MPIFASDSEDEVVPSSKLFSRERSVHTLLGGGQVADMLLWRDKKISSAIMAVVTVIWFLFEVVEYNFITLLCHIFITTMLVIFIWSTAADLLNWAPPQIPKIVLQDSIFRDVASTFHVKFNKLLSQVIYIACGNDLKLFAMAVLFLWLVSLIGNYISSLNLLFLGILSLETLPFLYERYEKEVDYFAGKVYRKMRKIYKKFDSNVLDKIPRGPMNGKKGD</sequence>
<dbReference type="Proteomes" id="UP001237642">
    <property type="component" value="Unassembled WGS sequence"/>
</dbReference>
<evidence type="ECO:0000256" key="6">
    <source>
        <dbReference type="RuleBase" id="RU363132"/>
    </source>
</evidence>
<keyword evidence="4 6" id="KW-1133">Transmembrane helix</keyword>
<dbReference type="GO" id="GO:0009617">
    <property type="term" value="P:response to bacterium"/>
    <property type="evidence" value="ECO:0007669"/>
    <property type="project" value="InterPro"/>
</dbReference>
<dbReference type="AlphaFoldDB" id="A0AAD8MGG4"/>
<name>A0AAD8MGG4_9APIA</name>
<evidence type="ECO:0000259" key="7">
    <source>
        <dbReference type="PROSITE" id="PS50845"/>
    </source>
</evidence>
<dbReference type="PANTHER" id="PTHR10994:SF85">
    <property type="entry name" value="RETICULON-LIKE PROTEIN B9"/>
    <property type="match status" value="1"/>
</dbReference>
<keyword evidence="9" id="KW-1185">Reference proteome</keyword>
<evidence type="ECO:0000313" key="8">
    <source>
        <dbReference type="EMBL" id="KAK1372017.1"/>
    </source>
</evidence>
<reference evidence="8" key="1">
    <citation type="submission" date="2023-02" db="EMBL/GenBank/DDBJ databases">
        <title>Genome of toxic invasive species Heracleum sosnowskyi carries increased number of genes despite the absence of recent whole-genome duplications.</title>
        <authorList>
            <person name="Schelkunov M."/>
            <person name="Shtratnikova V."/>
            <person name="Makarenko M."/>
            <person name="Klepikova A."/>
            <person name="Omelchenko D."/>
            <person name="Novikova G."/>
            <person name="Obukhova E."/>
            <person name="Bogdanov V."/>
            <person name="Penin A."/>
            <person name="Logacheva M."/>
        </authorList>
    </citation>
    <scope>NUCLEOTIDE SEQUENCE</scope>
    <source>
        <strain evidence="8">Hsosn_3</strain>
        <tissue evidence="8">Leaf</tissue>
    </source>
</reference>
<dbReference type="PANTHER" id="PTHR10994">
    <property type="entry name" value="RETICULON"/>
    <property type="match status" value="1"/>
</dbReference>
<dbReference type="InterPro" id="IPR003388">
    <property type="entry name" value="Reticulon"/>
</dbReference>
<dbReference type="Pfam" id="PF02453">
    <property type="entry name" value="Reticulon"/>
    <property type="match status" value="1"/>
</dbReference>
<gene>
    <name evidence="8" type="ORF">POM88_038109</name>
</gene>
<keyword evidence="2 6" id="KW-0812">Transmembrane</keyword>
<accession>A0AAD8MGG4</accession>
<keyword evidence="5 6" id="KW-0472">Membrane</keyword>
<evidence type="ECO:0000313" key="9">
    <source>
        <dbReference type="Proteomes" id="UP001237642"/>
    </source>
</evidence>
<keyword evidence="3 6" id="KW-0256">Endoplasmic reticulum</keyword>
<feature type="domain" description="Reticulon" evidence="7">
    <location>
        <begin position="34"/>
        <end position="220"/>
    </location>
</feature>
<evidence type="ECO:0000256" key="5">
    <source>
        <dbReference type="ARBA" id="ARBA00023136"/>
    </source>
</evidence>
<feature type="transmembrane region" description="Helical" evidence="6">
    <location>
        <begin position="155"/>
        <end position="176"/>
    </location>
</feature>
<feature type="transmembrane region" description="Helical" evidence="6">
    <location>
        <begin position="45"/>
        <end position="60"/>
    </location>
</feature>
<dbReference type="GO" id="GO:0005789">
    <property type="term" value="C:endoplasmic reticulum membrane"/>
    <property type="evidence" value="ECO:0007669"/>
    <property type="project" value="UniProtKB-SubCell"/>
</dbReference>
<evidence type="ECO:0000256" key="1">
    <source>
        <dbReference type="ARBA" id="ARBA00004477"/>
    </source>
</evidence>
<reference evidence="8" key="2">
    <citation type="submission" date="2023-05" db="EMBL/GenBank/DDBJ databases">
        <authorList>
            <person name="Schelkunov M.I."/>
        </authorList>
    </citation>
    <scope>NUCLEOTIDE SEQUENCE</scope>
    <source>
        <strain evidence="8">Hsosn_3</strain>
        <tissue evidence="8">Leaf</tissue>
    </source>
</reference>
<comment type="subcellular location">
    <subcellularLocation>
        <location evidence="1 6">Endoplasmic reticulum membrane</location>
        <topology evidence="1 6">Multi-pass membrane protein</topology>
    </subcellularLocation>
</comment>
<evidence type="ECO:0000256" key="3">
    <source>
        <dbReference type="ARBA" id="ARBA00022824"/>
    </source>
</evidence>
<comment type="caution">
    <text evidence="8">The sequence shown here is derived from an EMBL/GenBank/DDBJ whole genome shotgun (WGS) entry which is preliminary data.</text>
</comment>
<protein>
    <recommendedName>
        <fullName evidence="6">Reticulon-like protein</fullName>
    </recommendedName>
</protein>
<feature type="transmembrane region" description="Helical" evidence="6">
    <location>
        <begin position="66"/>
        <end position="85"/>
    </location>
</feature>
<dbReference type="PROSITE" id="PS50845">
    <property type="entry name" value="RETICULON"/>
    <property type="match status" value="1"/>
</dbReference>
<dbReference type="InterPro" id="IPR045064">
    <property type="entry name" value="Reticulon-like"/>
</dbReference>